<keyword evidence="5 12" id="KW-0812">Transmembrane</keyword>
<evidence type="ECO:0000256" key="2">
    <source>
        <dbReference type="ARBA" id="ARBA00022475"/>
    </source>
</evidence>
<feature type="transmembrane region" description="Helical" evidence="12">
    <location>
        <begin position="21"/>
        <end position="45"/>
    </location>
</feature>
<protein>
    <recommendedName>
        <fullName evidence="12 13">Cardiolipin synthase</fullName>
        <shortName evidence="12">CL synthase</shortName>
        <ecNumber evidence="12 13">2.7.8.-</ecNumber>
    </recommendedName>
</protein>
<dbReference type="FunFam" id="3.30.870.10:FF:000014">
    <property type="entry name" value="Cardiolipin synthase"/>
    <property type="match status" value="1"/>
</dbReference>
<dbReference type="PROSITE" id="PS50035">
    <property type="entry name" value="PLD"/>
    <property type="match status" value="2"/>
</dbReference>
<keyword evidence="6" id="KW-0677">Repeat</keyword>
<accession>A0A0H3JRA3</accession>
<comment type="subcellular location">
    <subcellularLocation>
        <location evidence="1 12">Cell membrane</location>
        <topology evidence="1 12">Multi-pass membrane protein</topology>
    </subcellularLocation>
</comment>
<feature type="active site" evidence="12">
    <location>
        <position position="430"/>
    </location>
</feature>
<dbReference type="Pfam" id="PF13396">
    <property type="entry name" value="PLDc_N"/>
    <property type="match status" value="1"/>
</dbReference>
<evidence type="ECO:0000256" key="4">
    <source>
        <dbReference type="ARBA" id="ARBA00022679"/>
    </source>
</evidence>
<dbReference type="Proteomes" id="UP000002481">
    <property type="component" value="Chromosome"/>
</dbReference>
<evidence type="ECO:0000256" key="3">
    <source>
        <dbReference type="ARBA" id="ARBA00022516"/>
    </source>
</evidence>
<keyword evidence="4 12" id="KW-0808">Transferase</keyword>
<keyword evidence="10 12" id="KW-0594">Phospholipid biosynthesis</keyword>
<sequence>MFFVPFFIGEKTMRYTFSNDLGTLFTIILAIGFIINLVLAFIIIFLERNRRTASSTWAWLFVLFVLPLIGFILYLFFGRTVSARKLNKNNGNVLTDFDGLLKQQIESFDKGNYGTDNKQVQKHHDLVSMLLMDQDGFLTENNKVDHFIDGNDLYDQVLKDIKNAKEYIHLEYYTFALDGLGKRILHALEEKLKQGLEVKILYDDVGSKNVKMANFDHFKSLGGEVEAFFASKLPLLNFRMNNRNHRKIIVIDGQLGYVGGFNIGDEYLGLGKLGYWRDTHLRIQGDAVDALQLRFILDWNSQAHRPQFEYDVKYFPKKNGPLGNSPIQIAASGPASDWHQIEYGYTKMIMSAKKSVYLQSPYFIPDNSYINAIKIAAKSGVDVHLMIPCKPDHPLVYWATFSNASDLLSSGVKIYTYENGFIHSKMCLIDDEIVSVGTANMDFRSFELNFEVNAFVYDENLAKDLRVAYEHDITKSKQLTKESYANRPLSVKFKESLAKLVSPIL</sequence>
<dbReference type="CDD" id="cd09110">
    <property type="entry name" value="PLDc_CLS_1"/>
    <property type="match status" value="1"/>
</dbReference>
<evidence type="ECO:0000256" key="9">
    <source>
        <dbReference type="ARBA" id="ARBA00023136"/>
    </source>
</evidence>
<dbReference type="InterPro" id="IPR022924">
    <property type="entry name" value="Cardiolipin_synthase"/>
</dbReference>
<dbReference type="AlphaFoldDB" id="A0A0H3JRA3"/>
<dbReference type="CDD" id="cd09112">
    <property type="entry name" value="PLDc_CLS_2"/>
    <property type="match status" value="1"/>
</dbReference>
<evidence type="ECO:0000313" key="16">
    <source>
        <dbReference type="Proteomes" id="UP000002481"/>
    </source>
</evidence>
<evidence type="ECO:0000256" key="1">
    <source>
        <dbReference type="ARBA" id="ARBA00004651"/>
    </source>
</evidence>
<keyword evidence="3 12" id="KW-0444">Lipid biosynthesis</keyword>
<evidence type="ECO:0000256" key="6">
    <source>
        <dbReference type="ARBA" id="ARBA00022737"/>
    </source>
</evidence>
<keyword evidence="8 12" id="KW-0443">Lipid metabolism</keyword>
<feature type="transmembrane region" description="Helical" evidence="12">
    <location>
        <begin position="57"/>
        <end position="77"/>
    </location>
</feature>
<dbReference type="PhylomeDB" id="A0A0H3JRA3"/>
<evidence type="ECO:0000313" key="15">
    <source>
        <dbReference type="EMBL" id="BAB57479.1"/>
    </source>
</evidence>
<feature type="active site" evidence="12">
    <location>
        <position position="252"/>
    </location>
</feature>
<evidence type="ECO:0000256" key="7">
    <source>
        <dbReference type="ARBA" id="ARBA00022989"/>
    </source>
</evidence>
<evidence type="ECO:0000256" key="10">
    <source>
        <dbReference type="ARBA" id="ARBA00023209"/>
    </source>
</evidence>
<dbReference type="EC" id="2.7.8.-" evidence="12 13"/>
<proteinExistence type="inferred from homology"/>
<keyword evidence="7 12" id="KW-1133">Transmembrane helix</keyword>
<dbReference type="KEGG" id="sav:SAV1317"/>
<feature type="active site" evidence="12">
    <location>
        <position position="425"/>
    </location>
</feature>
<evidence type="ECO:0000256" key="12">
    <source>
        <dbReference type="HAMAP-Rule" id="MF_01916"/>
    </source>
</evidence>
<dbReference type="InterPro" id="IPR027379">
    <property type="entry name" value="CLS_N"/>
</dbReference>
<dbReference type="InterPro" id="IPR001736">
    <property type="entry name" value="PLipase_D/transphosphatidylase"/>
</dbReference>
<feature type="active site" evidence="12">
    <location>
        <position position="423"/>
    </location>
</feature>
<name>A0A0H3JRA3_STAAM</name>
<keyword evidence="9 12" id="KW-0472">Membrane</keyword>
<dbReference type="NCBIfam" id="TIGR04265">
    <property type="entry name" value="bac_cardiolipin"/>
    <property type="match status" value="1"/>
</dbReference>
<organism evidence="15 16">
    <name type="scientific">Staphylococcus aureus (strain Mu50 / ATCC 700699)</name>
    <dbReference type="NCBI Taxonomy" id="158878"/>
    <lineage>
        <taxon>Bacteria</taxon>
        <taxon>Bacillati</taxon>
        <taxon>Bacillota</taxon>
        <taxon>Bacilli</taxon>
        <taxon>Bacillales</taxon>
        <taxon>Staphylococcaceae</taxon>
        <taxon>Staphylococcus</taxon>
    </lineage>
</organism>
<dbReference type="GO" id="GO:0032049">
    <property type="term" value="P:cardiolipin biosynthetic process"/>
    <property type="evidence" value="ECO:0007669"/>
    <property type="project" value="UniProtKB-UniRule"/>
</dbReference>
<dbReference type="PANTHER" id="PTHR21248">
    <property type="entry name" value="CARDIOLIPIN SYNTHASE"/>
    <property type="match status" value="1"/>
</dbReference>
<feature type="domain" description="PLD phosphodiesterase" evidence="14">
    <location>
        <begin position="418"/>
        <end position="445"/>
    </location>
</feature>
<keyword evidence="2 12" id="KW-1003">Cell membrane</keyword>
<reference evidence="15 16" key="1">
    <citation type="journal article" date="2001" name="Lancet">
        <title>Whole genome sequencing of meticillin-resistant Staphylococcus aureus.</title>
        <authorList>
            <person name="Kuroda M."/>
            <person name="Ohta T."/>
            <person name="Uchiyama I."/>
            <person name="Baba T."/>
            <person name="Yuzawa H."/>
            <person name="Kobayashi I."/>
            <person name="Cui L."/>
            <person name="Oguchi A."/>
            <person name="Aoki K."/>
            <person name="Nagai Y."/>
            <person name="Lian J."/>
            <person name="Ito T."/>
            <person name="Kanamori M."/>
            <person name="Matsumaru H."/>
            <person name="Maruyama A."/>
            <person name="Murakami H."/>
            <person name="Hosoyama A."/>
            <person name="Mizutani-Ui Y."/>
            <person name="Takahashi N.K."/>
            <person name="Sawano T."/>
            <person name="Inoue R."/>
            <person name="Kaito C."/>
            <person name="Sekimizu K."/>
            <person name="Hirakawa H."/>
            <person name="Kuhara S."/>
            <person name="Goto S."/>
            <person name="Yabuzaki J."/>
            <person name="Kanehisa M."/>
            <person name="Yamashita A."/>
            <person name="Oshima K."/>
            <person name="Furuya K."/>
            <person name="Yoshino C."/>
            <person name="Shiba T."/>
            <person name="Hattori M."/>
            <person name="Ogasawara N."/>
            <person name="Hayashi H."/>
            <person name="Hiramatsu K."/>
        </authorList>
    </citation>
    <scope>NUCLEOTIDE SEQUENCE [LARGE SCALE GENOMIC DNA]</scope>
    <source>
        <strain evidence="16">Mu50 / ATCC 700699</strain>
    </source>
</reference>
<dbReference type="InterPro" id="IPR030874">
    <property type="entry name" value="Cardiolipin_synth_Firmi"/>
</dbReference>
<dbReference type="GO" id="GO:0005886">
    <property type="term" value="C:plasma membrane"/>
    <property type="evidence" value="ECO:0007669"/>
    <property type="project" value="UniProtKB-SubCell"/>
</dbReference>
<comment type="similarity">
    <text evidence="12">Belongs to the phospholipase D family. Cardiolipin synthase subfamily.</text>
</comment>
<evidence type="ECO:0000256" key="8">
    <source>
        <dbReference type="ARBA" id="ARBA00023098"/>
    </source>
</evidence>
<dbReference type="InterPro" id="IPR025202">
    <property type="entry name" value="PLD-like_dom"/>
</dbReference>
<keyword evidence="11 12" id="KW-1208">Phospholipid metabolism</keyword>
<dbReference type="EMBL" id="BA000017">
    <property type="protein sequence ID" value="BAB57479.1"/>
    <property type="molecule type" value="Genomic_DNA"/>
</dbReference>
<feature type="active site" evidence="12">
    <location>
        <position position="247"/>
    </location>
</feature>
<evidence type="ECO:0000259" key="14">
    <source>
        <dbReference type="PROSITE" id="PS50035"/>
    </source>
</evidence>
<dbReference type="Gene3D" id="3.30.870.10">
    <property type="entry name" value="Endonuclease Chain A"/>
    <property type="match status" value="2"/>
</dbReference>
<dbReference type="GO" id="GO:0008808">
    <property type="term" value="F:cardiolipin synthase activity"/>
    <property type="evidence" value="ECO:0007669"/>
    <property type="project" value="UniProtKB-UniRule"/>
</dbReference>
<evidence type="ECO:0000256" key="13">
    <source>
        <dbReference type="NCBIfam" id="TIGR04265"/>
    </source>
</evidence>
<dbReference type="HAMAP" id="MF_01916">
    <property type="entry name" value="Cardiolipin_synth_Cls"/>
    <property type="match status" value="1"/>
</dbReference>
<dbReference type="PANTHER" id="PTHR21248:SF22">
    <property type="entry name" value="PHOSPHOLIPASE D"/>
    <property type="match status" value="1"/>
</dbReference>
<dbReference type="HOGENOM" id="CLU_038053_1_1_9"/>
<dbReference type="SMART" id="SM00155">
    <property type="entry name" value="PLDc"/>
    <property type="match status" value="2"/>
</dbReference>
<dbReference type="Pfam" id="PF13091">
    <property type="entry name" value="PLDc_2"/>
    <property type="match status" value="2"/>
</dbReference>
<comment type="catalytic activity">
    <reaction evidence="12">
        <text>2 a 1,2-diacyl-sn-glycero-3-phospho-(1'-sn-glycerol) = a cardiolipin + glycerol</text>
        <dbReference type="Rhea" id="RHEA:31451"/>
        <dbReference type="ChEBI" id="CHEBI:17754"/>
        <dbReference type="ChEBI" id="CHEBI:62237"/>
        <dbReference type="ChEBI" id="CHEBI:64716"/>
    </reaction>
</comment>
<evidence type="ECO:0000256" key="11">
    <source>
        <dbReference type="ARBA" id="ARBA00023264"/>
    </source>
</evidence>
<feature type="active site" evidence="12">
    <location>
        <position position="245"/>
    </location>
</feature>
<gene>
    <name evidence="15" type="ordered locus">SAV1317</name>
</gene>
<feature type="domain" description="PLD phosphodiesterase" evidence="14">
    <location>
        <begin position="240"/>
        <end position="267"/>
    </location>
</feature>
<dbReference type="SUPFAM" id="SSF56024">
    <property type="entry name" value="Phospholipase D/nuclease"/>
    <property type="match status" value="2"/>
</dbReference>
<evidence type="ECO:0000256" key="5">
    <source>
        <dbReference type="ARBA" id="ARBA00022692"/>
    </source>
</evidence>
<comment type="function">
    <text evidence="12">Catalyzes the reversible phosphatidyl group transfer from one phosphatidylglycerol molecule to another to form cardiolipin (CL) (diphosphatidylglycerol) and glycerol.</text>
</comment>